<dbReference type="Proteomes" id="UP000288805">
    <property type="component" value="Unassembled WGS sequence"/>
</dbReference>
<protein>
    <submittedName>
        <fullName evidence="1">Uncharacterized protein</fullName>
    </submittedName>
</protein>
<name>A0A438F3B9_VITVI</name>
<dbReference type="EMBL" id="QGNW01001128">
    <property type="protein sequence ID" value="RVW54475.1"/>
    <property type="molecule type" value="Genomic_DNA"/>
</dbReference>
<accession>A0A438F3B9</accession>
<organism evidence="1 2">
    <name type="scientific">Vitis vinifera</name>
    <name type="common">Grape</name>
    <dbReference type="NCBI Taxonomy" id="29760"/>
    <lineage>
        <taxon>Eukaryota</taxon>
        <taxon>Viridiplantae</taxon>
        <taxon>Streptophyta</taxon>
        <taxon>Embryophyta</taxon>
        <taxon>Tracheophyta</taxon>
        <taxon>Spermatophyta</taxon>
        <taxon>Magnoliopsida</taxon>
        <taxon>eudicotyledons</taxon>
        <taxon>Gunneridae</taxon>
        <taxon>Pentapetalae</taxon>
        <taxon>rosids</taxon>
        <taxon>Vitales</taxon>
        <taxon>Vitaceae</taxon>
        <taxon>Viteae</taxon>
        <taxon>Vitis</taxon>
    </lineage>
</organism>
<evidence type="ECO:0000313" key="1">
    <source>
        <dbReference type="EMBL" id="RVW54475.1"/>
    </source>
</evidence>
<comment type="caution">
    <text evidence="1">The sequence shown here is derived from an EMBL/GenBank/DDBJ whole genome shotgun (WGS) entry which is preliminary data.</text>
</comment>
<reference evidence="1 2" key="1">
    <citation type="journal article" date="2018" name="PLoS Genet.">
        <title>Population sequencing reveals clonal diversity and ancestral inbreeding in the grapevine cultivar Chardonnay.</title>
        <authorList>
            <person name="Roach M.J."/>
            <person name="Johnson D.L."/>
            <person name="Bohlmann J."/>
            <person name="van Vuuren H.J."/>
            <person name="Jones S.J."/>
            <person name="Pretorius I.S."/>
            <person name="Schmidt S.A."/>
            <person name="Borneman A.R."/>
        </authorList>
    </citation>
    <scope>NUCLEOTIDE SEQUENCE [LARGE SCALE GENOMIC DNA]</scope>
    <source>
        <strain evidence="2">cv. Chardonnay</strain>
        <tissue evidence="1">Leaf</tissue>
    </source>
</reference>
<sequence length="57" mass="6407">MVFLVIDGWFYANITERFTSLAEDLNLQPHSLRVASVEDEDLSCHFLGPASVPKDVL</sequence>
<gene>
    <name evidence="1" type="ORF">CK203_068430</name>
</gene>
<proteinExistence type="predicted"/>
<evidence type="ECO:0000313" key="2">
    <source>
        <dbReference type="Proteomes" id="UP000288805"/>
    </source>
</evidence>
<dbReference type="AlphaFoldDB" id="A0A438F3B9"/>